<protein>
    <submittedName>
        <fullName evidence="1">Uncharacterized protein</fullName>
    </submittedName>
</protein>
<organism evidence="1">
    <name type="scientific">Grammatophora oceanica</name>
    <dbReference type="NCBI Taxonomy" id="210454"/>
    <lineage>
        <taxon>Eukaryota</taxon>
        <taxon>Sar</taxon>
        <taxon>Stramenopiles</taxon>
        <taxon>Ochrophyta</taxon>
        <taxon>Bacillariophyta</taxon>
        <taxon>Fragilariophyceae</taxon>
        <taxon>Fragilariophycidae</taxon>
        <taxon>Rhabdonematales</taxon>
        <taxon>Grammatophoraceae</taxon>
        <taxon>Grammatophora</taxon>
    </lineage>
</organism>
<dbReference type="EMBL" id="HBGK01047533">
    <property type="protein sequence ID" value="CAD9307301.1"/>
    <property type="molecule type" value="Transcribed_RNA"/>
</dbReference>
<sequence length="181" mass="20146">MEGRSPCCSSYSSWLVFWQAYRQSCTLTWHSPTKFNSARLQRAGTPRATWTSLTENVLHLFATRFGEDAEQIYVDVVELVEGSARPLTRVTQRLAPVPADRRRDGLAEITQYLEDVGVPIPNGTSIAAWATTAEKVLNCFCLLLGGQSEQIYVGIIELLQTMPLDNAPMTLDDGDLSSAFW</sequence>
<name>A0A7S1VS81_9STRA</name>
<reference evidence="1" key="1">
    <citation type="submission" date="2021-01" db="EMBL/GenBank/DDBJ databases">
        <authorList>
            <person name="Corre E."/>
            <person name="Pelletier E."/>
            <person name="Niang G."/>
            <person name="Scheremetjew M."/>
            <person name="Finn R."/>
            <person name="Kale V."/>
            <person name="Holt S."/>
            <person name="Cochrane G."/>
            <person name="Meng A."/>
            <person name="Brown T."/>
            <person name="Cohen L."/>
        </authorList>
    </citation>
    <scope>NUCLEOTIDE SEQUENCE</scope>
    <source>
        <strain evidence="1">CCMP 410</strain>
    </source>
</reference>
<gene>
    <name evidence="1" type="ORF">GOCE00092_LOCUS24963</name>
</gene>
<dbReference type="AlphaFoldDB" id="A0A7S1VS81"/>
<evidence type="ECO:0000313" key="1">
    <source>
        <dbReference type="EMBL" id="CAD9307301.1"/>
    </source>
</evidence>
<proteinExistence type="predicted"/>
<accession>A0A7S1VS81</accession>